<dbReference type="InterPro" id="IPR050326">
    <property type="entry name" value="NAD_dep_DNA_ligaseB"/>
</dbReference>
<dbReference type="PANTHER" id="PTHR47810:SF1">
    <property type="entry name" value="DNA LIGASE B"/>
    <property type="match status" value="1"/>
</dbReference>
<evidence type="ECO:0000256" key="4">
    <source>
        <dbReference type="ARBA" id="ARBA00023204"/>
    </source>
</evidence>
<dbReference type="InterPro" id="IPR012340">
    <property type="entry name" value="NA-bd_OB-fold"/>
</dbReference>
<dbReference type="OrthoDB" id="9782700at2"/>
<evidence type="ECO:0000313" key="7">
    <source>
        <dbReference type="Proteomes" id="UP000465712"/>
    </source>
</evidence>
<proteinExistence type="predicted"/>
<dbReference type="PANTHER" id="PTHR47810">
    <property type="entry name" value="DNA LIGASE"/>
    <property type="match status" value="1"/>
</dbReference>
<dbReference type="GO" id="GO:0016874">
    <property type="term" value="F:ligase activity"/>
    <property type="evidence" value="ECO:0007669"/>
    <property type="project" value="UniProtKB-KW"/>
</dbReference>
<dbReference type="SUPFAM" id="SSF56091">
    <property type="entry name" value="DNA ligase/mRNA capping enzyme, catalytic domain"/>
    <property type="match status" value="1"/>
</dbReference>
<dbReference type="Gene3D" id="3.30.1490.70">
    <property type="match status" value="1"/>
</dbReference>
<accession>A0A7X4W9Q9</accession>
<gene>
    <name evidence="6" type="ORF">CAG72_05620</name>
</gene>
<keyword evidence="3" id="KW-0227">DNA damage</keyword>
<dbReference type="NCBIfam" id="NF006592">
    <property type="entry name" value="PRK09125.1"/>
    <property type="match status" value="1"/>
</dbReference>
<evidence type="ECO:0000256" key="1">
    <source>
        <dbReference type="ARBA" id="ARBA00022598"/>
    </source>
</evidence>
<reference evidence="6 7" key="1">
    <citation type="submission" date="2017-05" db="EMBL/GenBank/DDBJ databases">
        <title>High clonality and local adaptation shapes Vibrionaceae linages within an endangered oasis.</title>
        <authorList>
            <person name="Vazquez-Rosas-Landa M."/>
        </authorList>
    </citation>
    <scope>NUCLEOTIDE SEQUENCE [LARGE SCALE GENOMIC DNA]</scope>
    <source>
        <strain evidence="6 7">P46_P4S1P180</strain>
    </source>
</reference>
<evidence type="ECO:0000313" key="6">
    <source>
        <dbReference type="EMBL" id="NAW64688.1"/>
    </source>
</evidence>
<dbReference type="Pfam" id="PF14743">
    <property type="entry name" value="DNA_ligase_OB_2"/>
    <property type="match status" value="1"/>
</dbReference>
<evidence type="ECO:0000256" key="2">
    <source>
        <dbReference type="ARBA" id="ARBA00022705"/>
    </source>
</evidence>
<dbReference type="SUPFAM" id="SSF50249">
    <property type="entry name" value="Nucleic acid-binding proteins"/>
    <property type="match status" value="1"/>
</dbReference>
<dbReference type="Gene3D" id="2.40.50.140">
    <property type="entry name" value="Nucleic acid-binding proteins"/>
    <property type="match status" value="1"/>
</dbReference>
<dbReference type="Gene3D" id="3.30.470.30">
    <property type="entry name" value="DNA ligase/mRNA capping enzyme"/>
    <property type="match status" value="1"/>
</dbReference>
<dbReference type="CDD" id="cd07896">
    <property type="entry name" value="Adenylation_kDNA_ligase_like"/>
    <property type="match status" value="1"/>
</dbReference>
<protein>
    <submittedName>
        <fullName evidence="6">DNA ligase</fullName>
    </submittedName>
</protein>
<dbReference type="RefSeq" id="WP_161443507.1">
    <property type="nucleotide sequence ID" value="NZ_WXWU01000078.1"/>
</dbReference>
<dbReference type="Proteomes" id="UP000465712">
    <property type="component" value="Unassembled WGS sequence"/>
</dbReference>
<dbReference type="AlphaFoldDB" id="A0A7X4W9Q9"/>
<dbReference type="GO" id="GO:0006260">
    <property type="term" value="P:DNA replication"/>
    <property type="evidence" value="ECO:0007669"/>
    <property type="project" value="UniProtKB-KW"/>
</dbReference>
<dbReference type="CDD" id="cd08041">
    <property type="entry name" value="OBF_kDNA_ligase_like"/>
    <property type="match status" value="1"/>
</dbReference>
<evidence type="ECO:0000256" key="3">
    <source>
        <dbReference type="ARBA" id="ARBA00022763"/>
    </source>
</evidence>
<comment type="caution">
    <text evidence="6">The sequence shown here is derived from an EMBL/GenBank/DDBJ whole genome shotgun (WGS) entry which is preliminary data.</text>
</comment>
<sequence length="288" mass="32333">MKQSELAMIITLMLSPISYAKETVTMRATSAAWQDDSFLLPVGTTITDYWVSEKLDGIRARWNGQQLQTRTGHVIHAPKWFTAGLPDEVLEGELWAGRSAFHLVSQTVLDSSPNPEQWEKIRFMVFDAPSYPGSFDERRRHVTALINTINHPYLNIIEQRKLPSIAMVKNWLSEIEADGGEGIMLHLASQPYVAGRTDSLVKIKRFEDAEAVVVGYEPGKGKYQGLMGALWVKMDALPPFKIGTGFSDADRAVPPEIGSIVTIRYNGFTHNQIPRFARYLRTRPASTL</sequence>
<keyword evidence="4" id="KW-0234">DNA repair</keyword>
<feature type="domain" description="DNA ligase OB-like" evidence="5">
    <location>
        <begin position="218"/>
        <end position="283"/>
    </location>
</feature>
<dbReference type="GO" id="GO:0006281">
    <property type="term" value="P:DNA repair"/>
    <property type="evidence" value="ECO:0007669"/>
    <property type="project" value="UniProtKB-KW"/>
</dbReference>
<dbReference type="InterPro" id="IPR029319">
    <property type="entry name" value="DNA_ligase_OB"/>
</dbReference>
<keyword evidence="2" id="KW-0235">DNA replication</keyword>
<keyword evidence="1 6" id="KW-0436">Ligase</keyword>
<organism evidence="6 7">
    <name type="scientific">Photobacterium halotolerans</name>
    <dbReference type="NCBI Taxonomy" id="265726"/>
    <lineage>
        <taxon>Bacteria</taxon>
        <taxon>Pseudomonadati</taxon>
        <taxon>Pseudomonadota</taxon>
        <taxon>Gammaproteobacteria</taxon>
        <taxon>Vibrionales</taxon>
        <taxon>Vibrionaceae</taxon>
        <taxon>Photobacterium</taxon>
    </lineage>
</organism>
<dbReference type="EMBL" id="WXWW01000087">
    <property type="protein sequence ID" value="NAW64688.1"/>
    <property type="molecule type" value="Genomic_DNA"/>
</dbReference>
<name>A0A7X4W9Q9_9GAMM</name>
<evidence type="ECO:0000259" key="5">
    <source>
        <dbReference type="Pfam" id="PF14743"/>
    </source>
</evidence>